<dbReference type="PANTHER" id="PTHR47534:SF3">
    <property type="entry name" value="ALCOHOL DEHYDROGENASE-LIKE C-TERMINAL DOMAIN-CONTAINING PROTEIN"/>
    <property type="match status" value="1"/>
</dbReference>
<dbReference type="InterPro" id="IPR002347">
    <property type="entry name" value="SDR_fam"/>
</dbReference>
<dbReference type="AlphaFoldDB" id="A0A0D2LYS0"/>
<evidence type="ECO:0000313" key="2">
    <source>
        <dbReference type="EMBL" id="KJA16023.1"/>
    </source>
</evidence>
<dbReference type="Pfam" id="PF00106">
    <property type="entry name" value="adh_short"/>
    <property type="match status" value="1"/>
</dbReference>
<keyword evidence="3" id="KW-1185">Reference proteome</keyword>
<accession>A0A0D2LYS0</accession>
<reference evidence="3" key="1">
    <citation type="submission" date="2014-04" db="EMBL/GenBank/DDBJ databases">
        <title>Evolutionary Origins and Diversification of the Mycorrhizal Mutualists.</title>
        <authorList>
            <consortium name="DOE Joint Genome Institute"/>
            <consortium name="Mycorrhizal Genomics Consortium"/>
            <person name="Kohler A."/>
            <person name="Kuo A."/>
            <person name="Nagy L.G."/>
            <person name="Floudas D."/>
            <person name="Copeland A."/>
            <person name="Barry K.W."/>
            <person name="Cichocki N."/>
            <person name="Veneault-Fourrey C."/>
            <person name="LaButti K."/>
            <person name="Lindquist E.A."/>
            <person name="Lipzen A."/>
            <person name="Lundell T."/>
            <person name="Morin E."/>
            <person name="Murat C."/>
            <person name="Riley R."/>
            <person name="Ohm R."/>
            <person name="Sun H."/>
            <person name="Tunlid A."/>
            <person name="Henrissat B."/>
            <person name="Grigoriev I.V."/>
            <person name="Hibbett D.S."/>
            <person name="Martin F."/>
        </authorList>
    </citation>
    <scope>NUCLEOTIDE SEQUENCE [LARGE SCALE GENOMIC DNA]</scope>
    <source>
        <strain evidence="3">FD-334 SS-4</strain>
    </source>
</reference>
<dbReference type="OMA" id="NDTIYNR"/>
<sequence length="320" mass="35412">MSSIGAVRASNAAFEHSRDQPPIAIFVGGTSGVGQGMAEVFARNTHGRSHIILVGRNCTGAEKILAQLPNPDPGHFSREFLYCDLTHLKNVQALTQDILSKYPKINYLVITAGFMALGGRNETQEGNDRKLAVHYYSRWKLIHDLIPALKRAKAGGEHASVMSVLAAGKGGAIDVIHRMDDLAVKDGYWMMKLSLLAPTYNDLMLESFAEIEPSLPFIHSYPGFVRTTIMATSPSWLFRTISTALFTLTRPFSVSMEESGQYMWNGIYNVATTPGAWRTGYNGEDIGKTRYFGDENQRQKLWEHTKEVMARSLGANAPPK</sequence>
<dbReference type="SUPFAM" id="SSF51735">
    <property type="entry name" value="NAD(P)-binding Rossmann-fold domains"/>
    <property type="match status" value="1"/>
</dbReference>
<proteinExistence type="predicted"/>
<protein>
    <recommendedName>
        <fullName evidence="4">Ketoreductase (KR) domain-containing protein</fullName>
    </recommendedName>
</protein>
<dbReference type="STRING" id="945553.A0A0D2LYS0"/>
<dbReference type="Gene3D" id="3.40.50.720">
    <property type="entry name" value="NAD(P)-binding Rossmann-like Domain"/>
    <property type="match status" value="1"/>
</dbReference>
<keyword evidence="1" id="KW-0560">Oxidoreductase</keyword>
<organism evidence="2 3">
    <name type="scientific">Hypholoma sublateritium (strain FD-334 SS-4)</name>
    <dbReference type="NCBI Taxonomy" id="945553"/>
    <lineage>
        <taxon>Eukaryota</taxon>
        <taxon>Fungi</taxon>
        <taxon>Dikarya</taxon>
        <taxon>Basidiomycota</taxon>
        <taxon>Agaricomycotina</taxon>
        <taxon>Agaricomycetes</taxon>
        <taxon>Agaricomycetidae</taxon>
        <taxon>Agaricales</taxon>
        <taxon>Agaricineae</taxon>
        <taxon>Strophariaceae</taxon>
        <taxon>Hypholoma</taxon>
    </lineage>
</organism>
<dbReference type="OrthoDB" id="2898509at2759"/>
<dbReference type="InterPro" id="IPR036291">
    <property type="entry name" value="NAD(P)-bd_dom_sf"/>
</dbReference>
<dbReference type="Proteomes" id="UP000054270">
    <property type="component" value="Unassembled WGS sequence"/>
</dbReference>
<evidence type="ECO:0000256" key="1">
    <source>
        <dbReference type="ARBA" id="ARBA00023002"/>
    </source>
</evidence>
<evidence type="ECO:0008006" key="4">
    <source>
        <dbReference type="Google" id="ProtNLM"/>
    </source>
</evidence>
<dbReference type="EMBL" id="KN817630">
    <property type="protein sequence ID" value="KJA16023.1"/>
    <property type="molecule type" value="Genomic_DNA"/>
</dbReference>
<gene>
    <name evidence="2" type="ORF">HYPSUDRAFT_47861</name>
</gene>
<name>A0A0D2LYS0_HYPSF</name>
<evidence type="ECO:0000313" key="3">
    <source>
        <dbReference type="Proteomes" id="UP000054270"/>
    </source>
</evidence>
<dbReference type="InterPro" id="IPR052228">
    <property type="entry name" value="Sec_Metab_Biosynth_Oxidored"/>
</dbReference>
<dbReference type="GO" id="GO:0016491">
    <property type="term" value="F:oxidoreductase activity"/>
    <property type="evidence" value="ECO:0007669"/>
    <property type="project" value="UniProtKB-KW"/>
</dbReference>
<dbReference type="PANTHER" id="PTHR47534">
    <property type="entry name" value="YALI0E05731P"/>
    <property type="match status" value="1"/>
</dbReference>